<accession>A0A1X1VHW0</accession>
<feature type="region of interest" description="Disordered" evidence="1">
    <location>
        <begin position="30"/>
        <end position="80"/>
    </location>
</feature>
<dbReference type="AlphaFoldDB" id="A0A1X1VHW0"/>
<dbReference type="STRING" id="1777.AWC07_07575"/>
<evidence type="ECO:0000313" key="4">
    <source>
        <dbReference type="Proteomes" id="UP000193738"/>
    </source>
</evidence>
<gene>
    <name evidence="3" type="ORF">AWC07_07575</name>
</gene>
<reference evidence="3 4" key="1">
    <citation type="submission" date="2016-01" db="EMBL/GenBank/DDBJ databases">
        <title>The new phylogeny of the genus Mycobacterium.</title>
        <authorList>
            <person name="Tarcisio F."/>
            <person name="Conor M."/>
            <person name="Antonella G."/>
            <person name="Elisabetta G."/>
            <person name="Giulia F.S."/>
            <person name="Sara T."/>
            <person name="Anna F."/>
            <person name="Clotilde B."/>
            <person name="Roberto B."/>
            <person name="Veronica D.S."/>
            <person name="Fabio R."/>
            <person name="Monica P."/>
            <person name="Olivier J."/>
            <person name="Enrico T."/>
            <person name="Nicola S."/>
        </authorList>
    </citation>
    <scope>NUCLEOTIDE SEQUENCE [LARGE SCALE GENOMIC DNA]</scope>
    <source>
        <strain evidence="3 4">DSM 43505</strain>
    </source>
</reference>
<sequence>MSDLRLKWRSERRLDANTCRIAAWAPRRRHPLVEQPGQSGRIQTLGDRDGVASDGAQVRQTRTGPAGYRQTGPNRGGEKFGPIEVEEALRSHPAVTDVAVAGIADEEMGHRVGAAVMVRGPVTLDELRSHCAT</sequence>
<dbReference type="EMBL" id="LQOX01000105">
    <property type="protein sequence ID" value="ORV68742.1"/>
    <property type="molecule type" value="Genomic_DNA"/>
</dbReference>
<keyword evidence="4" id="KW-1185">Reference proteome</keyword>
<evidence type="ECO:0000256" key="1">
    <source>
        <dbReference type="SAM" id="MobiDB-lite"/>
    </source>
</evidence>
<evidence type="ECO:0000313" key="3">
    <source>
        <dbReference type="EMBL" id="ORV68742.1"/>
    </source>
</evidence>
<evidence type="ECO:0000259" key="2">
    <source>
        <dbReference type="Pfam" id="PF13193"/>
    </source>
</evidence>
<comment type="caution">
    <text evidence="3">The sequence shown here is derived from an EMBL/GenBank/DDBJ whole genome shotgun (WGS) entry which is preliminary data.</text>
</comment>
<dbReference type="Gene3D" id="3.30.300.30">
    <property type="match status" value="1"/>
</dbReference>
<dbReference type="InterPro" id="IPR045851">
    <property type="entry name" value="AMP-bd_C_sf"/>
</dbReference>
<dbReference type="RefSeq" id="WP_036409118.1">
    <property type="nucleotide sequence ID" value="NZ_LQOX01000105.1"/>
</dbReference>
<proteinExistence type="predicted"/>
<feature type="domain" description="AMP-binding enzyme C-terminal" evidence="2">
    <location>
        <begin position="84"/>
        <end position="132"/>
    </location>
</feature>
<dbReference type="Pfam" id="PF13193">
    <property type="entry name" value="AMP-binding_C"/>
    <property type="match status" value="1"/>
</dbReference>
<dbReference type="InterPro" id="IPR025110">
    <property type="entry name" value="AMP-bd_C"/>
</dbReference>
<dbReference type="Proteomes" id="UP000193738">
    <property type="component" value="Unassembled WGS sequence"/>
</dbReference>
<organism evidence="3 4">
    <name type="scientific">Mycobacterium gastri</name>
    <dbReference type="NCBI Taxonomy" id="1777"/>
    <lineage>
        <taxon>Bacteria</taxon>
        <taxon>Bacillati</taxon>
        <taxon>Actinomycetota</taxon>
        <taxon>Actinomycetes</taxon>
        <taxon>Mycobacteriales</taxon>
        <taxon>Mycobacteriaceae</taxon>
        <taxon>Mycobacterium</taxon>
    </lineage>
</organism>
<dbReference type="SUPFAM" id="SSF56801">
    <property type="entry name" value="Acetyl-CoA synthetase-like"/>
    <property type="match status" value="1"/>
</dbReference>
<protein>
    <recommendedName>
        <fullName evidence="2">AMP-binding enzyme C-terminal domain-containing protein</fullName>
    </recommendedName>
</protein>
<name>A0A1X1VHW0_MYCGS</name>